<dbReference type="CDD" id="cd00314">
    <property type="entry name" value="plant_peroxidase_like"/>
    <property type="match status" value="1"/>
</dbReference>
<sequence>MCHKSIRFEKNVRLASLVAAFASLPRDASAGSCPFGYDSVAAVHQVDRQISNELYDAQNCDVVDYELVKEDLLHLMTDSQDFWPAEFGHYGGLFICLAWHCNGSYRRADGRGGCDGGRIRFNPERSWADNTNLDKALDLLEPIKLKYGDALSWGDLIVLSGDVAIESMGGPVLGFCGGRRDDADGTSSLQLGPTPEQESVAPCAVDGQCKEPLGATTMGLIYVNPEGPMGNPDPVGSVADVRDTFERMGMNDRETVALIGGGHAFGKTHGACPTGPGPDPTQDPLNPWPGTAGKGNNTFTSGFEGAWTFTPTKWGNGYFKGLTSLEWEKFDGPGGHVQWRPVPDTTPPVRMLTADIALLHDPSYHNISLEFATNQTALDEEFSHAWYKLMSRDVGPVARCRGNNVPPAQPFQNPLPPTPATLPDFGAVRSDIRSLLTTSVDGLTSDSSNDGTPYNGALCVHAAWQCASTFRITDYAGGCNGVRIRFLPEKDWPVSAGVDQIIAALEPVKESYPTLSTADLIVLAGQVALEDAGNVTIDFVGGRTDAENGNGTEILAPRQYYNTTLIAVRDNIKILGVSPYEAVALAGRPRSVAQQKILGYSGSYSNNSLTLSNEYFQILLNETWTEVSEKEFKADGKDVYMMDTDLALLAAPELKEAVQLFASEENVFKHVFSSAWAKVMTADHFNSSSY</sequence>
<dbReference type="AlphaFoldDB" id="A0A833TEW9"/>
<dbReference type="SUPFAM" id="SSF48113">
    <property type="entry name" value="Heme-dependent peroxidases"/>
    <property type="match status" value="2"/>
</dbReference>
<dbReference type="GO" id="GO:0004096">
    <property type="term" value="F:catalase activity"/>
    <property type="evidence" value="ECO:0007669"/>
    <property type="project" value="InterPro"/>
</dbReference>
<reference evidence="11" key="1">
    <citation type="submission" date="2020-04" db="EMBL/GenBank/DDBJ databases">
        <title>Hybrid Assembly of Korean Phytophthora infestans isolates.</title>
        <authorList>
            <person name="Prokchorchik M."/>
            <person name="Lee Y."/>
            <person name="Seo J."/>
            <person name="Cho J.-H."/>
            <person name="Park Y.-E."/>
            <person name="Jang D.-C."/>
            <person name="Im J.-S."/>
            <person name="Choi J.-G."/>
            <person name="Park H.-J."/>
            <person name="Lee G.-B."/>
            <person name="Lee Y.-G."/>
            <person name="Hong S.-Y."/>
            <person name="Cho K."/>
            <person name="Sohn K.H."/>
        </authorList>
    </citation>
    <scope>NUCLEOTIDE SEQUENCE</scope>
    <source>
        <strain evidence="11">KR_1_A1</strain>
    </source>
</reference>
<dbReference type="InterPro" id="IPR002016">
    <property type="entry name" value="Haem_peroxidase"/>
</dbReference>
<dbReference type="Pfam" id="PF00141">
    <property type="entry name" value="peroxidase"/>
    <property type="match status" value="2"/>
</dbReference>
<keyword evidence="3" id="KW-0349">Heme</keyword>
<dbReference type="Gene3D" id="1.10.520.10">
    <property type="match status" value="2"/>
</dbReference>
<proteinExistence type="predicted"/>
<dbReference type="PROSITE" id="PS50873">
    <property type="entry name" value="PEROXIDASE_4"/>
    <property type="match status" value="2"/>
</dbReference>
<evidence type="ECO:0000313" key="11">
    <source>
        <dbReference type="EMBL" id="KAF4042190.1"/>
    </source>
</evidence>
<evidence type="ECO:0000256" key="8">
    <source>
        <dbReference type="ARBA" id="ARBA00049145"/>
    </source>
</evidence>
<keyword evidence="2 11" id="KW-0575">Peroxidase</keyword>
<accession>A0A833TEW9</accession>
<feature type="chain" id="PRO_5032770720" evidence="9">
    <location>
        <begin position="31"/>
        <end position="690"/>
    </location>
</feature>
<dbReference type="InterPro" id="IPR019793">
    <property type="entry name" value="Peroxidases_heam-ligand_BS"/>
</dbReference>
<evidence type="ECO:0000256" key="7">
    <source>
        <dbReference type="ARBA" id="ARBA00023324"/>
    </source>
</evidence>
<dbReference type="Proteomes" id="UP000602510">
    <property type="component" value="Unassembled WGS sequence"/>
</dbReference>
<keyword evidence="6" id="KW-0408">Iron</keyword>
<evidence type="ECO:0000256" key="6">
    <source>
        <dbReference type="ARBA" id="ARBA00023004"/>
    </source>
</evidence>
<evidence type="ECO:0000256" key="5">
    <source>
        <dbReference type="ARBA" id="ARBA00023002"/>
    </source>
</evidence>
<keyword evidence="5" id="KW-0560">Oxidoreductase</keyword>
<organism evidence="11 12">
    <name type="scientific">Phytophthora infestans</name>
    <name type="common">Potato late blight agent</name>
    <name type="synonym">Botrytis infestans</name>
    <dbReference type="NCBI Taxonomy" id="4787"/>
    <lineage>
        <taxon>Eukaryota</taxon>
        <taxon>Sar</taxon>
        <taxon>Stramenopiles</taxon>
        <taxon>Oomycota</taxon>
        <taxon>Peronosporomycetes</taxon>
        <taxon>Peronosporales</taxon>
        <taxon>Peronosporaceae</taxon>
        <taxon>Phytophthora</taxon>
    </lineage>
</organism>
<evidence type="ECO:0000259" key="10">
    <source>
        <dbReference type="PROSITE" id="PS50873"/>
    </source>
</evidence>
<dbReference type="InterPro" id="IPR010255">
    <property type="entry name" value="Haem_peroxidase_sf"/>
</dbReference>
<comment type="caution">
    <text evidence="11">The sequence shown here is derived from an EMBL/GenBank/DDBJ whole genome shotgun (WGS) entry which is preliminary data.</text>
</comment>
<comment type="catalytic activity">
    <reaction evidence="8">
        <text>2 H2O2 = O2 + 2 H2O</text>
        <dbReference type="Rhea" id="RHEA:20309"/>
        <dbReference type="ChEBI" id="CHEBI:15377"/>
        <dbReference type="ChEBI" id="CHEBI:15379"/>
        <dbReference type="ChEBI" id="CHEBI:16240"/>
        <dbReference type="EC" id="1.11.1.21"/>
    </reaction>
</comment>
<dbReference type="PANTHER" id="PTHR30555:SF0">
    <property type="entry name" value="CATALASE-PEROXIDASE"/>
    <property type="match status" value="1"/>
</dbReference>
<dbReference type="GO" id="GO:0070301">
    <property type="term" value="P:cellular response to hydrogen peroxide"/>
    <property type="evidence" value="ECO:0007669"/>
    <property type="project" value="TreeGrafter"/>
</dbReference>
<evidence type="ECO:0000256" key="2">
    <source>
        <dbReference type="ARBA" id="ARBA00022559"/>
    </source>
</evidence>
<evidence type="ECO:0000256" key="3">
    <source>
        <dbReference type="ARBA" id="ARBA00022617"/>
    </source>
</evidence>
<keyword evidence="12" id="KW-1185">Reference proteome</keyword>
<dbReference type="FunFam" id="1.10.520.10:FF:000033">
    <property type="entry name" value="Uncharacterized protein"/>
    <property type="match status" value="1"/>
</dbReference>
<dbReference type="PRINTS" id="PR00460">
    <property type="entry name" value="BPEROXIDASE"/>
</dbReference>
<protein>
    <submittedName>
        <fullName evidence="11">Peroxidase</fullName>
    </submittedName>
</protein>
<dbReference type="GO" id="GO:0005829">
    <property type="term" value="C:cytosol"/>
    <property type="evidence" value="ECO:0007669"/>
    <property type="project" value="TreeGrafter"/>
</dbReference>
<feature type="signal peptide" evidence="9">
    <location>
        <begin position="1"/>
        <end position="30"/>
    </location>
</feature>
<dbReference type="EMBL" id="WSZM01000106">
    <property type="protein sequence ID" value="KAF4042190.1"/>
    <property type="molecule type" value="Genomic_DNA"/>
</dbReference>
<dbReference type="PANTHER" id="PTHR30555">
    <property type="entry name" value="HYDROPEROXIDASE I, BIFUNCTIONAL CATALASE-PEROXIDASE"/>
    <property type="match status" value="1"/>
</dbReference>
<dbReference type="FunFam" id="1.10.420.10:FF:000026">
    <property type="entry name" value="Catalase/peroxidase"/>
    <property type="match status" value="1"/>
</dbReference>
<evidence type="ECO:0000256" key="1">
    <source>
        <dbReference type="ARBA" id="ARBA00001970"/>
    </source>
</evidence>
<comment type="cofactor">
    <cofactor evidence="1">
        <name>heme b</name>
        <dbReference type="ChEBI" id="CHEBI:60344"/>
    </cofactor>
</comment>
<dbReference type="GO" id="GO:0046872">
    <property type="term" value="F:metal ion binding"/>
    <property type="evidence" value="ECO:0007669"/>
    <property type="project" value="UniProtKB-KW"/>
</dbReference>
<feature type="domain" description="Plant heme peroxidase family profile" evidence="10">
    <location>
        <begin position="498"/>
        <end position="679"/>
    </location>
</feature>
<dbReference type="FunFam" id="1.10.420.10:FF:000014">
    <property type="entry name" value="Catalase-peroxidase 2"/>
    <property type="match status" value="1"/>
</dbReference>
<dbReference type="InterPro" id="IPR000763">
    <property type="entry name" value="Catalase_peroxidase"/>
</dbReference>
<evidence type="ECO:0000256" key="4">
    <source>
        <dbReference type="ARBA" id="ARBA00022723"/>
    </source>
</evidence>
<keyword evidence="4" id="KW-0479">Metal-binding</keyword>
<gene>
    <name evidence="11" type="ORF">GN244_ATG05557</name>
</gene>
<dbReference type="Gene3D" id="1.10.420.10">
    <property type="entry name" value="Peroxidase, domain 2"/>
    <property type="match status" value="2"/>
</dbReference>
<name>A0A833TEW9_PHYIN</name>
<evidence type="ECO:0000256" key="9">
    <source>
        <dbReference type="SAM" id="SignalP"/>
    </source>
</evidence>
<evidence type="ECO:0000313" key="12">
    <source>
        <dbReference type="Proteomes" id="UP000602510"/>
    </source>
</evidence>
<dbReference type="PROSITE" id="PS00435">
    <property type="entry name" value="PEROXIDASE_1"/>
    <property type="match status" value="1"/>
</dbReference>
<feature type="domain" description="Plant heme peroxidase family profile" evidence="10">
    <location>
        <begin position="96"/>
        <end position="436"/>
    </location>
</feature>
<dbReference type="FunFam" id="1.10.520.10:FF:000014">
    <property type="entry name" value="Catalase/peroxidase HPI"/>
    <property type="match status" value="1"/>
</dbReference>
<dbReference type="GO" id="GO:0042744">
    <property type="term" value="P:hydrogen peroxide catabolic process"/>
    <property type="evidence" value="ECO:0007669"/>
    <property type="project" value="UniProtKB-KW"/>
</dbReference>
<dbReference type="GO" id="GO:0020037">
    <property type="term" value="F:heme binding"/>
    <property type="evidence" value="ECO:0007669"/>
    <property type="project" value="InterPro"/>
</dbReference>
<keyword evidence="7" id="KW-0376">Hydrogen peroxide</keyword>
<keyword evidence="9" id="KW-0732">Signal</keyword>
<dbReference type="PRINTS" id="PR00458">
    <property type="entry name" value="PEROXIDASE"/>
</dbReference>